<evidence type="ECO:0000313" key="2">
    <source>
        <dbReference type="EMBL" id="TEY45449.1"/>
    </source>
</evidence>
<feature type="region of interest" description="Disordered" evidence="1">
    <location>
        <begin position="1"/>
        <end position="52"/>
    </location>
</feature>
<feature type="region of interest" description="Disordered" evidence="1">
    <location>
        <begin position="914"/>
        <end position="947"/>
    </location>
</feature>
<organism evidence="2 3">
    <name type="scientific">Botryotinia calthae</name>
    <dbReference type="NCBI Taxonomy" id="38488"/>
    <lineage>
        <taxon>Eukaryota</taxon>
        <taxon>Fungi</taxon>
        <taxon>Dikarya</taxon>
        <taxon>Ascomycota</taxon>
        <taxon>Pezizomycotina</taxon>
        <taxon>Leotiomycetes</taxon>
        <taxon>Helotiales</taxon>
        <taxon>Sclerotiniaceae</taxon>
        <taxon>Botryotinia</taxon>
    </lineage>
</organism>
<protein>
    <submittedName>
        <fullName evidence="2">Uncharacterized protein</fullName>
    </submittedName>
</protein>
<feature type="compositionally biased region" description="Basic residues" evidence="1">
    <location>
        <begin position="464"/>
        <end position="473"/>
    </location>
</feature>
<feature type="compositionally biased region" description="Basic residues" evidence="1">
    <location>
        <begin position="347"/>
        <end position="358"/>
    </location>
</feature>
<feature type="compositionally biased region" description="Polar residues" evidence="1">
    <location>
        <begin position="88"/>
        <end position="106"/>
    </location>
</feature>
<feature type="region of interest" description="Disordered" evidence="1">
    <location>
        <begin position="225"/>
        <end position="280"/>
    </location>
</feature>
<dbReference type="OrthoDB" id="3554758at2759"/>
<feature type="region of interest" description="Disordered" evidence="1">
    <location>
        <begin position="796"/>
        <end position="825"/>
    </location>
</feature>
<dbReference type="Proteomes" id="UP000297299">
    <property type="component" value="Unassembled WGS sequence"/>
</dbReference>
<feature type="compositionally biased region" description="Polar residues" evidence="1">
    <location>
        <begin position="41"/>
        <end position="52"/>
    </location>
</feature>
<proteinExistence type="predicted"/>
<feature type="region of interest" description="Disordered" evidence="1">
    <location>
        <begin position="320"/>
        <end position="584"/>
    </location>
</feature>
<feature type="compositionally biased region" description="Polar residues" evidence="1">
    <location>
        <begin position="796"/>
        <end position="816"/>
    </location>
</feature>
<feature type="compositionally biased region" description="Basic and acidic residues" evidence="1">
    <location>
        <begin position="320"/>
        <end position="329"/>
    </location>
</feature>
<feature type="region of interest" description="Disordered" evidence="1">
    <location>
        <begin position="81"/>
        <end position="208"/>
    </location>
</feature>
<feature type="compositionally biased region" description="Basic and acidic residues" evidence="1">
    <location>
        <begin position="131"/>
        <end position="140"/>
    </location>
</feature>
<feature type="compositionally biased region" description="Acidic residues" evidence="1">
    <location>
        <begin position="141"/>
        <end position="154"/>
    </location>
</feature>
<feature type="compositionally biased region" description="Basic and acidic residues" evidence="1">
    <location>
        <begin position="1319"/>
        <end position="1333"/>
    </location>
</feature>
<feature type="region of interest" description="Disordered" evidence="1">
    <location>
        <begin position="1399"/>
        <end position="1435"/>
    </location>
</feature>
<feature type="compositionally biased region" description="Polar residues" evidence="1">
    <location>
        <begin position="1185"/>
        <end position="1199"/>
    </location>
</feature>
<dbReference type="EMBL" id="PHWZ01000332">
    <property type="protein sequence ID" value="TEY45449.1"/>
    <property type="molecule type" value="Genomic_DNA"/>
</dbReference>
<comment type="caution">
    <text evidence="2">The sequence shown here is derived from an EMBL/GenBank/DDBJ whole genome shotgun (WGS) entry which is preliminary data.</text>
</comment>
<evidence type="ECO:0000313" key="3">
    <source>
        <dbReference type="Proteomes" id="UP000297299"/>
    </source>
</evidence>
<name>A0A4Y8CVS7_9HELO</name>
<feature type="compositionally biased region" description="Polar residues" evidence="1">
    <location>
        <begin position="156"/>
        <end position="176"/>
    </location>
</feature>
<reference evidence="2 3" key="1">
    <citation type="submission" date="2017-11" db="EMBL/GenBank/DDBJ databases">
        <title>Comparative genomics of Botrytis spp.</title>
        <authorList>
            <person name="Valero-Jimenez C.A."/>
            <person name="Tapia P."/>
            <person name="Veloso J."/>
            <person name="Silva-Moreno E."/>
            <person name="Staats M."/>
            <person name="Valdes J.H."/>
            <person name="Van Kan J.A.L."/>
        </authorList>
    </citation>
    <scope>NUCLEOTIDE SEQUENCE [LARGE SCALE GENOMIC DNA]</scope>
    <source>
        <strain evidence="2 3">MUCL2830</strain>
    </source>
</reference>
<keyword evidence="3" id="KW-1185">Reference proteome</keyword>
<feature type="compositionally biased region" description="Polar residues" evidence="1">
    <location>
        <begin position="432"/>
        <end position="455"/>
    </location>
</feature>
<feature type="compositionally biased region" description="Polar residues" evidence="1">
    <location>
        <begin position="1222"/>
        <end position="1242"/>
    </location>
</feature>
<feature type="region of interest" description="Disordered" evidence="1">
    <location>
        <begin position="1125"/>
        <end position="1258"/>
    </location>
</feature>
<feature type="compositionally biased region" description="Polar residues" evidence="1">
    <location>
        <begin position="330"/>
        <end position="341"/>
    </location>
</feature>
<gene>
    <name evidence="2" type="ORF">BOTCAL_0333g00030</name>
</gene>
<evidence type="ECO:0000256" key="1">
    <source>
        <dbReference type="SAM" id="MobiDB-lite"/>
    </source>
</evidence>
<sequence>MSFPDFPEDMGSGFANYLGEDPSTFPHNKNPAASAPVDSLGQLSYNSSRSSDWNQFFEADGIERYSSPEIDWEWDPKEGIFVGVGIGSPSTVNEATSEEPAQSTGQDEGAHTIVEIDNTTEPPIATYTEPEPQREGKIPDDDSLFGEGDIDDNESPVPNTGEHSNGETVAVDTQPQGPYEQDQEEKADIPDDDPLFGDSTSVNIEVPKINEERQFEVVSQDTNSIPGLVADKPQHNESATSAPITADADLHNVNADDDNDSLFGGSDDNFQAPQEESSKYDANIQAAVPAQAVNNKLADTSSDDVEDLFGEEFRVGFEAELDAEPKKDSTNAIAPTVSENTGLHLPKPPRKVSKRRGLHLPDPPRAIANPQGLHLPESPLAMANSQGLHLPAPPQKSASPQGLHLPDPPRVVASSQETNPPVPPPRVMTNPQKANSPLETVTQQSVVSTSAQEQTDNQEDPVSTRHRRVRASRIPRSDMSRPKGRGQAGKVLTQLSGPAPSKLPETASSSSSGADDTAEKPTRLPRWAFGKYGSFGKPVAGSKYRKPENSANNPIRVEDEPESADKNDEVNPENQNVAQPAPEIPGTIDLTNDTEDHIASDSTIQDNQDVNHINGQDFVQSYENFQPPPHGGDEEFGQSEGSFPIAPELSFMPIVDDANLAPKLQTHQSHLALSPNNAPNAVLQHQALQHPTMQGNPTYDLSIAGGIPFVGTNNQYQVQAPEVHGTSRTDLFPNNVLQSPYTIDETGVHHAESIPQPIQDADYAYGNYEAGNLHGQVGGMAQSYIPTQEASLKIGQLSQSPAMSANKGDSTSSGVNDNRPKKRLSHERAEFGDPRVLLKYDEFKQIFPEEPTRGCFEVAIQNERAEDAAIVARGGVPPQRPTIRKAIFCTWSQVRHLNRIRSATGERLFGLKPKAHKRSAALQESMQRKRKERGETSESEEFDMEPEPKRLRLAQEPIKMAPEPREHHGILQGLYSQNMGQAPSFQIHQPVAQSFKRQMAPEQLESFESMEQEMRPQVRRPRIAPQMGGNIEPKNNQSLTKEFQDYISQRQSEYLKLRVPELRQLCSTREVQHGRFNQLMKGGLVGILVGQDVSRHPVYSQMHNQSAAGVRNHVPNVGALGGMNQPPVPVNRGQQQSRAPNGLGIRQGPTRPNYGPVHGMGSNYHQQAQPQFHQADGYKAPGPTSMGTRSHAQSATNSGLRAAPAHGYSRSANVVPAPQLHMNGNSSALANQGGQPLTSLRQPQHPRQGYQDSMMNPNHVSLYPQSRLPVSAHNSGYNNSGVQQNVNGGRNNQLNGSAQIPAHGIYGGFGNGVYRPAVDDRRRRPRIQGRDAPSRVPRGAQRSIPQPAMNLPQPAMDNTSRRYVSHQQPMVGATSGNLHGGQQVDTRVSTQHLCKVPLRKAGQQHAATPGFSPPYLGRAPGNAFNGQPPGPAPPG</sequence>
<feature type="compositionally biased region" description="Polar residues" evidence="1">
    <location>
        <begin position="1163"/>
        <end position="1172"/>
    </location>
</feature>
<accession>A0A4Y8CVS7</accession>
<feature type="region of interest" description="Disordered" evidence="1">
    <location>
        <begin position="1319"/>
        <end position="1353"/>
    </location>
</feature>